<comment type="similarity">
    <text evidence="1">Belongs to the carotenoid/retinoid oxidoreductase family. CrtN subfamily.</text>
</comment>
<keyword evidence="4" id="KW-1185">Reference proteome</keyword>
<sequence>MSRSYECIVVGGGLAGLTSMAYLRKNGISALLLEKREKLGGLVETFWHQGFAFDAGIRAFENSGIVFPMLKDLGIDFSFVKNEVSIGIGKESMALQGKESLVQYEAMLARLFPMERESIGRIMAEIRKVMGYMDVLYGIDNPLFLEKMDPLYLRKTLLPWFMKYQVNIRKASKLQEPIGEYLRRFTENQALIDVIIQHFFEDTPAFFALSYFSLYLDYTYPLGGTGKLPEKMAEYIREKKGEMRTGTGVVKVDPESHTVTLEDGEVIAYEKLIWAADQRAFYAMTEGAFGEKFQAQKRLVERSRGGDTILTVFLGVEKDRTYFQERCGSHRFHTPSLEGLSTVSFSANVGEAKDKELFRYTEEYLEKTTYEMSCPSLRDPSLAPPGCTGLVVSTLFSYDVVKRMKDLGVYEGFKEFSVKTILRVLEESIFPGFQEKVRFSLCATPLTMEKETHNYQGAITGWAFTNPTMPSEDRFKKIANSVKTPLADVYQCGQWTFSPSGLPVSILTGKLAADQVKKKR</sequence>
<evidence type="ECO:0000256" key="1">
    <source>
        <dbReference type="ARBA" id="ARBA00038322"/>
    </source>
</evidence>
<organism evidence="3 4">
    <name type="scientific">Proteiniclasticum ruminis</name>
    <dbReference type="NCBI Taxonomy" id="398199"/>
    <lineage>
        <taxon>Bacteria</taxon>
        <taxon>Bacillati</taxon>
        <taxon>Bacillota</taxon>
        <taxon>Clostridia</taxon>
        <taxon>Eubacteriales</taxon>
        <taxon>Clostridiaceae</taxon>
        <taxon>Proteiniclasticum</taxon>
    </lineage>
</organism>
<dbReference type="AlphaFoldDB" id="A0A1I5DZS1"/>
<dbReference type="InterPro" id="IPR002937">
    <property type="entry name" value="Amino_oxidase"/>
</dbReference>
<dbReference type="RefSeq" id="WP_074912703.1">
    <property type="nucleotide sequence ID" value="NZ_FOVK01000012.1"/>
</dbReference>
<feature type="domain" description="Amine oxidase" evidence="2">
    <location>
        <begin position="14"/>
        <end position="516"/>
    </location>
</feature>
<dbReference type="EMBL" id="FOVK01000012">
    <property type="protein sequence ID" value="SFO04580.1"/>
    <property type="molecule type" value="Genomic_DNA"/>
</dbReference>
<dbReference type="SUPFAM" id="SSF51905">
    <property type="entry name" value="FAD/NAD(P)-binding domain"/>
    <property type="match status" value="1"/>
</dbReference>
<proteinExistence type="inferred from homology"/>
<dbReference type="Gene3D" id="3.50.50.60">
    <property type="entry name" value="FAD/NAD(P)-binding domain"/>
    <property type="match status" value="2"/>
</dbReference>
<accession>A0A1I5DZS1</accession>
<dbReference type="Proteomes" id="UP000181899">
    <property type="component" value="Unassembled WGS sequence"/>
</dbReference>
<protein>
    <submittedName>
        <fullName evidence="3">Phytoene dehydrogenase-related protein</fullName>
    </submittedName>
</protein>
<dbReference type="GO" id="GO:0016491">
    <property type="term" value="F:oxidoreductase activity"/>
    <property type="evidence" value="ECO:0007669"/>
    <property type="project" value="InterPro"/>
</dbReference>
<dbReference type="PANTHER" id="PTHR43734:SF1">
    <property type="entry name" value="PHYTOENE DESATURASE"/>
    <property type="match status" value="1"/>
</dbReference>
<dbReference type="OrthoDB" id="9806565at2"/>
<evidence type="ECO:0000313" key="4">
    <source>
        <dbReference type="Proteomes" id="UP000181899"/>
    </source>
</evidence>
<evidence type="ECO:0000259" key="2">
    <source>
        <dbReference type="Pfam" id="PF01593"/>
    </source>
</evidence>
<name>A0A1I5DZS1_9CLOT</name>
<dbReference type="Pfam" id="PF01593">
    <property type="entry name" value="Amino_oxidase"/>
    <property type="match status" value="1"/>
</dbReference>
<evidence type="ECO:0000313" key="3">
    <source>
        <dbReference type="EMBL" id="SFO04580.1"/>
    </source>
</evidence>
<reference evidence="3 4" key="1">
    <citation type="submission" date="2016-10" db="EMBL/GenBank/DDBJ databases">
        <authorList>
            <person name="de Groot N.N."/>
        </authorList>
    </citation>
    <scope>NUCLEOTIDE SEQUENCE [LARGE SCALE GENOMIC DNA]</scope>
    <source>
        <strain evidence="3 4">ML2</strain>
    </source>
</reference>
<gene>
    <name evidence="3" type="ORF">SAMN04488695_11217</name>
</gene>
<dbReference type="InterPro" id="IPR036188">
    <property type="entry name" value="FAD/NAD-bd_sf"/>
</dbReference>
<dbReference type="PANTHER" id="PTHR43734">
    <property type="entry name" value="PHYTOENE DESATURASE"/>
    <property type="match status" value="1"/>
</dbReference>